<dbReference type="Gene3D" id="3.40.50.1000">
    <property type="entry name" value="HAD superfamily/HAD-like"/>
    <property type="match status" value="1"/>
</dbReference>
<proteinExistence type="predicted"/>
<dbReference type="EMBL" id="JH413802">
    <property type="protein sequence ID" value="EHL32165.1"/>
    <property type="molecule type" value="Genomic_DNA"/>
</dbReference>
<dbReference type="RefSeq" id="WP_006869729.1">
    <property type="nucleotide sequence ID" value="NZ_JH413802.1"/>
</dbReference>
<organism evidence="1 2">
    <name type="scientific">Legionella drancourtii LLAP12</name>
    <dbReference type="NCBI Taxonomy" id="658187"/>
    <lineage>
        <taxon>Bacteria</taxon>
        <taxon>Pseudomonadati</taxon>
        <taxon>Pseudomonadota</taxon>
        <taxon>Gammaproteobacteria</taxon>
        <taxon>Legionellales</taxon>
        <taxon>Legionellaceae</taxon>
        <taxon>Legionella</taxon>
    </lineage>
</organism>
<dbReference type="InParanoid" id="G9EKN2"/>
<protein>
    <submittedName>
        <fullName evidence="1">Uncharacterized protein</fullName>
    </submittedName>
</protein>
<dbReference type="Proteomes" id="UP000002770">
    <property type="component" value="Unassembled WGS sequence"/>
</dbReference>
<dbReference type="HOGENOM" id="CLU_2316803_0_0_6"/>
<dbReference type="InterPro" id="IPR023214">
    <property type="entry name" value="HAD_sf"/>
</dbReference>
<evidence type="ECO:0000313" key="1">
    <source>
        <dbReference type="EMBL" id="EHL32165.1"/>
    </source>
</evidence>
<dbReference type="SUPFAM" id="SSF56784">
    <property type="entry name" value="HAD-like"/>
    <property type="match status" value="1"/>
</dbReference>
<dbReference type="STRING" id="658187.LDG_5769"/>
<keyword evidence="2" id="KW-1185">Reference proteome</keyword>
<sequence length="99" mass="11244">MPLNPNTSDKNEHIQYAIKDMGYSGSPESIVLVDDDLKNIQAAQKKGYRTIHAIDNYPQKIQSLSYDRDHPISSISFFKKALSDNKKDKPTSETHCVMM</sequence>
<dbReference type="InterPro" id="IPR036412">
    <property type="entry name" value="HAD-like_sf"/>
</dbReference>
<dbReference type="OrthoDB" id="5636289at2"/>
<accession>G9EKN2</accession>
<evidence type="ECO:0000313" key="2">
    <source>
        <dbReference type="Proteomes" id="UP000002770"/>
    </source>
</evidence>
<gene>
    <name evidence="1" type="ORF">LDG_5769</name>
</gene>
<name>G9EKN2_9GAMM</name>
<reference evidence="1 2" key="1">
    <citation type="journal article" date="2011" name="BMC Genomics">
        <title>Insight into cross-talk between intra-amoebal pathogens.</title>
        <authorList>
            <person name="Gimenez G."/>
            <person name="Bertelli C."/>
            <person name="Moliner C."/>
            <person name="Robert C."/>
            <person name="Raoult D."/>
            <person name="Fournier P.E."/>
            <person name="Greub G."/>
        </authorList>
    </citation>
    <scope>NUCLEOTIDE SEQUENCE [LARGE SCALE GENOMIC DNA]</scope>
    <source>
        <strain evidence="1 2">LLAP12</strain>
    </source>
</reference>
<dbReference type="AlphaFoldDB" id="G9EKN2"/>